<keyword evidence="3" id="KW-1185">Reference proteome</keyword>
<evidence type="ECO:0000313" key="2">
    <source>
        <dbReference type="EMBL" id="KAK5980980.1"/>
    </source>
</evidence>
<dbReference type="InterPro" id="IPR001584">
    <property type="entry name" value="Integrase_cat-core"/>
</dbReference>
<dbReference type="Pfam" id="PF18701">
    <property type="entry name" value="DUF5641"/>
    <property type="match status" value="1"/>
</dbReference>
<dbReference type="Proteomes" id="UP001331761">
    <property type="component" value="Unassembled WGS sequence"/>
</dbReference>
<dbReference type="Gene3D" id="3.30.420.10">
    <property type="entry name" value="Ribonuclease H-like superfamily/Ribonuclease H"/>
    <property type="match status" value="1"/>
</dbReference>
<protein>
    <submittedName>
        <fullName evidence="2">Integrase catalytic domain-containing protein</fullName>
    </submittedName>
</protein>
<dbReference type="SUPFAM" id="SSF53098">
    <property type="entry name" value="Ribonuclease H-like"/>
    <property type="match status" value="2"/>
</dbReference>
<dbReference type="Gene3D" id="1.10.340.70">
    <property type="match status" value="1"/>
</dbReference>
<organism evidence="2 3">
    <name type="scientific">Trichostrongylus colubriformis</name>
    <name type="common">Black scour worm</name>
    <dbReference type="NCBI Taxonomy" id="6319"/>
    <lineage>
        <taxon>Eukaryota</taxon>
        <taxon>Metazoa</taxon>
        <taxon>Ecdysozoa</taxon>
        <taxon>Nematoda</taxon>
        <taxon>Chromadorea</taxon>
        <taxon>Rhabditida</taxon>
        <taxon>Rhabditina</taxon>
        <taxon>Rhabditomorpha</taxon>
        <taxon>Strongyloidea</taxon>
        <taxon>Trichostrongylidae</taxon>
        <taxon>Trichostrongylus</taxon>
    </lineage>
</organism>
<dbReference type="GO" id="GO:0003676">
    <property type="term" value="F:nucleic acid binding"/>
    <property type="evidence" value="ECO:0007669"/>
    <property type="project" value="InterPro"/>
</dbReference>
<name>A0AAN8G0Q3_TRICO</name>
<sequence>MPPTKPKSVDLCVFGDASTRLYACCAYLVCRTPTTVHSNLLIAKSRLNNPKPITLPRMELLAAFIGIRLAQYLVKHLNIPISAVHIFSDSLITLHWIHAVKPYKIFVQNRVEAIRRIIAELEAQKIPVKFHYVASEDNPADCATRGLASKEAKDHIWWSGPRFLRHPEDQWSNIHVDFQIPPQSVVDAQSEYANAHVAQEGEFVSVLPFSVTNNYLKLIRITAYVLKFLRRYVFERVSEATQQKIASKVPSVAAVTSCSAIQASDVDFTEVQLILAHYRESEELLQHFDFAKYHAQGAEDQLIQCPSRVGPVETAPILLAPKHRLVYLFALHHHRSSHHTGTHHVVANLRRRFPIPSVKNCVARVIRDCVTCKRIGGQAYKYPNMPQLPAERITRSRPFQNVGVDYLGPLVVSSNHTSADKVWICLITCLATRSVHLEVVLNNSAQEFLLASGRFIARRGTPDVVYSDNSTTFRAAESAITSVLYSPRSWELVSNYCVKHRITWKFITPLSPWKGGFYERLVALFKKAYKKSVGRVVLPINQLQTVVAEIEATINSRPMTPYREKDTFAYVLRPIDFISPYANVQLPPLSSQSDPIFDVSHHLVPWYKEMLAILDQFWDLWHVDYLSALRERHQNRIRQGKYSISTPQLGHIVIVADDKLARGQWPYGLIEKLHFGKDNCVRLADVRMPNGKTKTRSLTQLYPLEIRAPAISRINETSIKTVPNSSSRIQPR</sequence>
<dbReference type="GO" id="GO:0015074">
    <property type="term" value="P:DNA integration"/>
    <property type="evidence" value="ECO:0007669"/>
    <property type="project" value="InterPro"/>
</dbReference>
<dbReference type="InterPro" id="IPR040676">
    <property type="entry name" value="DUF5641"/>
</dbReference>
<dbReference type="InterPro" id="IPR041588">
    <property type="entry name" value="Integrase_H2C2"/>
</dbReference>
<dbReference type="PANTHER" id="PTHR47331">
    <property type="entry name" value="PHD-TYPE DOMAIN-CONTAINING PROTEIN"/>
    <property type="match status" value="1"/>
</dbReference>
<accession>A0AAN8G0Q3</accession>
<dbReference type="Pfam" id="PF05380">
    <property type="entry name" value="Peptidase_A17"/>
    <property type="match status" value="1"/>
</dbReference>
<evidence type="ECO:0000313" key="3">
    <source>
        <dbReference type="Proteomes" id="UP001331761"/>
    </source>
</evidence>
<gene>
    <name evidence="2" type="ORF">GCK32_002902</name>
</gene>
<dbReference type="Pfam" id="PF17921">
    <property type="entry name" value="Integrase_H2C2"/>
    <property type="match status" value="1"/>
</dbReference>
<feature type="domain" description="Integrase catalytic" evidence="1">
    <location>
        <begin position="394"/>
        <end position="582"/>
    </location>
</feature>
<proteinExistence type="predicted"/>
<reference evidence="2 3" key="1">
    <citation type="submission" date="2019-10" db="EMBL/GenBank/DDBJ databases">
        <title>Assembly and Annotation for the nematode Trichostrongylus colubriformis.</title>
        <authorList>
            <person name="Martin J."/>
        </authorList>
    </citation>
    <scope>NUCLEOTIDE SEQUENCE [LARGE SCALE GENOMIC DNA]</scope>
    <source>
        <strain evidence="2">G859</strain>
        <tissue evidence="2">Whole worm</tissue>
    </source>
</reference>
<dbReference type="PROSITE" id="PS50994">
    <property type="entry name" value="INTEGRASE"/>
    <property type="match status" value="1"/>
</dbReference>
<comment type="caution">
    <text evidence="2">The sequence shown here is derived from an EMBL/GenBank/DDBJ whole genome shotgun (WGS) entry which is preliminary data.</text>
</comment>
<dbReference type="InterPro" id="IPR008042">
    <property type="entry name" value="Retrotrans_Pao"/>
</dbReference>
<dbReference type="EMBL" id="WIXE01006784">
    <property type="protein sequence ID" value="KAK5980980.1"/>
    <property type="molecule type" value="Genomic_DNA"/>
</dbReference>
<dbReference type="InterPro" id="IPR036397">
    <property type="entry name" value="RNaseH_sf"/>
</dbReference>
<evidence type="ECO:0000259" key="1">
    <source>
        <dbReference type="PROSITE" id="PS50994"/>
    </source>
</evidence>
<dbReference type="InterPro" id="IPR012337">
    <property type="entry name" value="RNaseH-like_sf"/>
</dbReference>
<dbReference type="AlphaFoldDB" id="A0AAN8G0Q3"/>